<organism evidence="1 2">
    <name type="scientific">Theileria annulata</name>
    <dbReference type="NCBI Taxonomy" id="5874"/>
    <lineage>
        <taxon>Eukaryota</taxon>
        <taxon>Sar</taxon>
        <taxon>Alveolata</taxon>
        <taxon>Apicomplexa</taxon>
        <taxon>Aconoidasida</taxon>
        <taxon>Piroplasmida</taxon>
        <taxon>Theileriidae</taxon>
        <taxon>Theileria</taxon>
    </lineage>
</organism>
<dbReference type="AlphaFoldDB" id="Q4U9V2"/>
<dbReference type="VEuPathDB" id="PiroplasmaDB:TA08025"/>
<dbReference type="OMA" id="CNNIQDG"/>
<protein>
    <submittedName>
        <fullName evidence="1">Uncharacterized protein</fullName>
    </submittedName>
</protein>
<gene>
    <name evidence="1" type="ORF">TA08025</name>
</gene>
<dbReference type="Proteomes" id="UP000001950">
    <property type="component" value="Chromosome 4"/>
</dbReference>
<dbReference type="eggNOG" id="ENOG502QXAR">
    <property type="taxonomic scope" value="Eukaryota"/>
</dbReference>
<dbReference type="OrthoDB" id="360974at2759"/>
<name>Q4U9V2_THEAN</name>
<proteinExistence type="predicted"/>
<reference evidence="1 2" key="1">
    <citation type="journal article" date="2005" name="Science">
        <title>Genome of the host-cell transforming parasite Theileria annulata compared with T. parva.</title>
        <authorList>
            <person name="Pain A."/>
            <person name="Renauld H."/>
            <person name="Berriman M."/>
            <person name="Murphy L."/>
            <person name="Yeats C.A."/>
            <person name="Weir W."/>
            <person name="Kerhornou A."/>
            <person name="Aslett M."/>
            <person name="Bishop R."/>
            <person name="Bouchier C."/>
            <person name="Cochet M."/>
            <person name="Coulson R.M.R."/>
            <person name="Cronin A."/>
            <person name="de Villiers E.P."/>
            <person name="Fraser A."/>
            <person name="Fosker N."/>
            <person name="Gardner M."/>
            <person name="Goble A."/>
            <person name="Griffiths-Jones S."/>
            <person name="Harris D.E."/>
            <person name="Katzer F."/>
            <person name="Larke N."/>
            <person name="Lord A."/>
            <person name="Maser P."/>
            <person name="McKellar S."/>
            <person name="Mooney P."/>
            <person name="Morton F."/>
            <person name="Nene V."/>
            <person name="O'Neil S."/>
            <person name="Price C."/>
            <person name="Quail M.A."/>
            <person name="Rabbinowitsch E."/>
            <person name="Rawlings N.D."/>
            <person name="Rutter S."/>
            <person name="Saunders D."/>
            <person name="Seeger K."/>
            <person name="Shah T."/>
            <person name="Squares R."/>
            <person name="Squares S."/>
            <person name="Tivey A."/>
            <person name="Walker A.R."/>
            <person name="Woodward J."/>
            <person name="Dobbelaere D.A.E."/>
            <person name="Langsley G."/>
            <person name="Rajandream M.A."/>
            <person name="McKeever D."/>
            <person name="Shiels B."/>
            <person name="Tait A."/>
            <person name="Barrell B.G."/>
            <person name="Hall N."/>
        </authorList>
    </citation>
    <scope>NUCLEOTIDE SEQUENCE [LARGE SCALE GENOMIC DNA]</scope>
    <source>
        <strain evidence="2">Ankara</strain>
    </source>
</reference>
<keyword evidence="2" id="KW-1185">Reference proteome</keyword>
<accession>Q4U9V2</accession>
<dbReference type="KEGG" id="tan:TA08025"/>
<sequence>MYFLKMYDTLHSNNYNLNDSTIEELSRIKLTSDCSDSSPNNDRKTQSDVSELFLKGISTDNYGKFCKLFSRVLFNGRNTCSKEFKYSCSLNNILGNSQNKREEFEDDGEFVQEEFDGFFWDSLEWFVSVLDELNRFESLGFGLPFLYNNLKTYSEALEQNEIAENSEVLNQISHLKRWIDFINIFRDANSSIYTTYLLLERMEMKLNYIKCKSIKVLHLKLSNTHKSSASSSSVTSKVAQQSNLFSPLNSPFEHFEYTPTNTPSSTTTISDRSDIDLLHEIWDTKLCKMRIIVFNKFRRYIIRIIDQLKNLYPRNNYYQLIHYILYTKNKQTLEKSSVATGDVMDKSGSADNNMDYVKGESVNSELEPEPGEDILDYLKRYYSSKNMNEENAESYVRRIMDLTNRLIPKFVKVIKRLPVYYEAYLNALVCNNIQDGMFQLISSSTTDSNSANLNNQINYKDKDSYREGRDSSREESTDYKCWFYKINLIMVLSRTNLELIDMVRCSFGDSRKLVVFTQGTLKDLFTSPTHNYSNDMYMFKESIRDKDTLIKNDREDKTQKEDEEILNTIYYSYNNLNQVVSEEIDKFILFQLPSFSWYPKLVKYQLPLSSAQTFNYPTSCDDLGLGADLITSLSTESEYVEYLTLEEKVWVNRLNMFNRVNERNIRNFLLKRNNNTPQVIKYDSSGLLNTQTVPFNVLLDYTNYIPIKYIYSPEDDVDKETELQRTGTTSNHINGRVDRQNKKDKDEENDWLIRLFNNNNNKIMKSNCIDIEIERDLFPGFYLFNNFKLNCLILPIHENTFQTHETFINFSKLVNNKVDLIYPSYSNQISKIIFNTVPIHAKSGSTVMDELDMNKEKNVEVDGFNGSFRGKFGDFFTTQHTNLVIGTRERMTVNLVFHLVCCDTTINDDINPIEYAEDTEVILKHMQKIQPILNGISSILSLCNQFSVHTVHIPASLKCCYKVNQCNSHVIQSDFQYQPSNFGSFASQNFNTKDSVFECNSDYVRCLAVVSHIASLLNKNKYSIKNFNFIFPNHLKHTLLPKTAANILSSRVDTF</sequence>
<evidence type="ECO:0000313" key="1">
    <source>
        <dbReference type="EMBL" id="CAI76401.1"/>
    </source>
</evidence>
<evidence type="ECO:0000313" key="2">
    <source>
        <dbReference type="Proteomes" id="UP000001950"/>
    </source>
</evidence>
<dbReference type="GeneID" id="3862979"/>
<dbReference type="EMBL" id="CR940353">
    <property type="protein sequence ID" value="CAI76401.1"/>
    <property type="molecule type" value="Genomic_DNA"/>
</dbReference>
<dbReference type="InParanoid" id="Q4U9V2"/>
<dbReference type="RefSeq" id="XP_953026.1">
    <property type="nucleotide sequence ID" value="XM_947933.1"/>
</dbReference>